<name>A0A1I5EPD1_9HYPH</name>
<comment type="caution">
    <text evidence="6">Lacks conserved residue(s) required for the propagation of feature annotation.</text>
</comment>
<evidence type="ECO:0000256" key="3">
    <source>
        <dbReference type="ARBA" id="ARBA00022692"/>
    </source>
</evidence>
<evidence type="ECO:0000256" key="5">
    <source>
        <dbReference type="ARBA" id="ARBA00023136"/>
    </source>
</evidence>
<keyword evidence="5 6" id="KW-0472">Membrane</keyword>
<protein>
    <recommendedName>
        <fullName evidence="6">SURF1-like protein</fullName>
    </recommendedName>
</protein>
<dbReference type="InterPro" id="IPR002994">
    <property type="entry name" value="Surf1/Shy1"/>
</dbReference>
<dbReference type="RefSeq" id="WP_090070950.1">
    <property type="nucleotide sequence ID" value="NZ_FOVR01000003.1"/>
</dbReference>
<accession>A0A1I5EPD1</accession>
<keyword evidence="4 6" id="KW-1133">Transmembrane helix</keyword>
<dbReference type="PANTHER" id="PTHR23427:SF2">
    <property type="entry name" value="SURFEIT LOCUS PROTEIN 1"/>
    <property type="match status" value="1"/>
</dbReference>
<evidence type="ECO:0000256" key="1">
    <source>
        <dbReference type="ARBA" id="ARBA00004370"/>
    </source>
</evidence>
<dbReference type="AlphaFoldDB" id="A0A1I5EPD1"/>
<evidence type="ECO:0000256" key="4">
    <source>
        <dbReference type="ARBA" id="ARBA00022989"/>
    </source>
</evidence>
<evidence type="ECO:0000313" key="8">
    <source>
        <dbReference type="Proteomes" id="UP000199236"/>
    </source>
</evidence>
<dbReference type="PANTHER" id="PTHR23427">
    <property type="entry name" value="SURFEIT LOCUS PROTEIN"/>
    <property type="match status" value="1"/>
</dbReference>
<dbReference type="OrthoDB" id="6079986at2"/>
<gene>
    <name evidence="7" type="ORF">SAMN04488056_103285</name>
</gene>
<dbReference type="InterPro" id="IPR045214">
    <property type="entry name" value="Surf1/Surf4"/>
</dbReference>
<proteinExistence type="inferred from homology"/>
<dbReference type="STRING" id="655353.SAMN04488056_103285"/>
<evidence type="ECO:0000256" key="2">
    <source>
        <dbReference type="ARBA" id="ARBA00007165"/>
    </source>
</evidence>
<sequence length="268" mass="30083">MISRSKIVLFSLAALGAFAILIALGNWQVRRLAWKEQLIADVSSRVASSPVAAPGPKQWADLSRDDAVYRPVLLTGHYDHSREVHVWFALNDPQGGPLRGPGYMIMTPFVTTDGWQVIVNRGFVPEQLKERESRPETLVEGTQTLTGLMRFDEPKNWLSPKTDEQKNVWIVRQVEEMADFLGMDETRTAPYWVDLVKGQGVPWGPEAASLPQGGETRITFRNSHLQYAVTWYGLAAVLAIIFLLFLRKSLSRDKKAGQDHAVSNKLQS</sequence>
<dbReference type="PROSITE" id="PS50895">
    <property type="entry name" value="SURF1"/>
    <property type="match status" value="1"/>
</dbReference>
<evidence type="ECO:0000313" key="7">
    <source>
        <dbReference type="EMBL" id="SFO13365.1"/>
    </source>
</evidence>
<evidence type="ECO:0000256" key="6">
    <source>
        <dbReference type="RuleBase" id="RU363076"/>
    </source>
</evidence>
<organism evidence="7 8">
    <name type="scientific">Cohaesibacter marisflavi</name>
    <dbReference type="NCBI Taxonomy" id="655353"/>
    <lineage>
        <taxon>Bacteria</taxon>
        <taxon>Pseudomonadati</taxon>
        <taxon>Pseudomonadota</taxon>
        <taxon>Alphaproteobacteria</taxon>
        <taxon>Hyphomicrobiales</taxon>
        <taxon>Cohaesibacteraceae</taxon>
    </lineage>
</organism>
<dbReference type="CDD" id="cd06662">
    <property type="entry name" value="SURF1"/>
    <property type="match status" value="1"/>
</dbReference>
<keyword evidence="3 6" id="KW-0812">Transmembrane</keyword>
<reference evidence="7 8" key="1">
    <citation type="submission" date="2016-10" db="EMBL/GenBank/DDBJ databases">
        <authorList>
            <person name="de Groot N.N."/>
        </authorList>
    </citation>
    <scope>NUCLEOTIDE SEQUENCE [LARGE SCALE GENOMIC DNA]</scope>
    <source>
        <strain evidence="7 8">CGMCC 1.9157</strain>
    </source>
</reference>
<dbReference type="GO" id="GO:0005886">
    <property type="term" value="C:plasma membrane"/>
    <property type="evidence" value="ECO:0007669"/>
    <property type="project" value="UniProtKB-SubCell"/>
</dbReference>
<dbReference type="EMBL" id="FOVR01000003">
    <property type="protein sequence ID" value="SFO13365.1"/>
    <property type="molecule type" value="Genomic_DNA"/>
</dbReference>
<comment type="subcellular location">
    <subcellularLocation>
        <location evidence="6">Cell membrane</location>
        <topology evidence="6">Multi-pass membrane protein</topology>
    </subcellularLocation>
    <subcellularLocation>
        <location evidence="1">Membrane</location>
    </subcellularLocation>
</comment>
<dbReference type="Pfam" id="PF02104">
    <property type="entry name" value="SURF1"/>
    <property type="match status" value="1"/>
</dbReference>
<comment type="similarity">
    <text evidence="2 6">Belongs to the SURF1 family.</text>
</comment>
<keyword evidence="6" id="KW-1003">Cell membrane</keyword>
<feature type="transmembrane region" description="Helical" evidence="6">
    <location>
        <begin position="225"/>
        <end position="246"/>
    </location>
</feature>
<keyword evidence="8" id="KW-1185">Reference proteome</keyword>
<dbReference type="Proteomes" id="UP000199236">
    <property type="component" value="Unassembled WGS sequence"/>
</dbReference>